<reference evidence="1" key="1">
    <citation type="journal article" date="2013" name="BMC Genomics">
        <title>Unscrambling butterfly oogenesis.</title>
        <authorList>
            <person name="Carter J.M."/>
            <person name="Baker S.C."/>
            <person name="Pink R."/>
            <person name="Carter D.R."/>
            <person name="Collins A."/>
            <person name="Tomlin J."/>
            <person name="Gibbs M."/>
            <person name="Breuker C.J."/>
        </authorList>
    </citation>
    <scope>NUCLEOTIDE SEQUENCE</scope>
    <source>
        <tissue evidence="1">Ovary</tissue>
    </source>
</reference>
<name>S4NS06_9NEOP</name>
<organism evidence="1">
    <name type="scientific">Pararge aegeria</name>
    <name type="common">speckled wood butterfly</name>
    <dbReference type="NCBI Taxonomy" id="116150"/>
    <lineage>
        <taxon>Eukaryota</taxon>
        <taxon>Metazoa</taxon>
        <taxon>Ecdysozoa</taxon>
        <taxon>Arthropoda</taxon>
        <taxon>Hexapoda</taxon>
        <taxon>Insecta</taxon>
        <taxon>Pterygota</taxon>
        <taxon>Neoptera</taxon>
        <taxon>Endopterygota</taxon>
        <taxon>Lepidoptera</taxon>
        <taxon>Glossata</taxon>
        <taxon>Ditrysia</taxon>
        <taxon>Papilionoidea</taxon>
        <taxon>Nymphalidae</taxon>
        <taxon>Satyrinae</taxon>
        <taxon>Satyrini</taxon>
        <taxon>Parargina</taxon>
        <taxon>Pararge</taxon>
    </lineage>
</organism>
<evidence type="ECO:0000313" key="1">
    <source>
        <dbReference type="EMBL" id="JAA79849.1"/>
    </source>
</evidence>
<accession>S4NS06</accession>
<proteinExistence type="predicted"/>
<sequence>MKLNTYALNRWTQCGMLQDMLIASLVKCCSVISDGFPLGTYHLLGPSIINIKQDCFQPTTNHKRVFEQGPCDWSLAR</sequence>
<dbReference type="AlphaFoldDB" id="S4NS06"/>
<reference evidence="1" key="2">
    <citation type="submission" date="2013-05" db="EMBL/GenBank/DDBJ databases">
        <authorList>
            <person name="Carter J.-M."/>
            <person name="Baker S.C."/>
            <person name="Pink R."/>
            <person name="Carter D.R.F."/>
            <person name="Collins A."/>
            <person name="Tomlin J."/>
            <person name="Gibbs M."/>
            <person name="Breuker C.J."/>
        </authorList>
    </citation>
    <scope>NUCLEOTIDE SEQUENCE</scope>
    <source>
        <tissue evidence="1">Ovary</tissue>
    </source>
</reference>
<feature type="non-terminal residue" evidence="1">
    <location>
        <position position="77"/>
    </location>
</feature>
<protein>
    <submittedName>
        <fullName evidence="1">Uncharacterized protein</fullName>
    </submittedName>
</protein>
<dbReference type="EMBL" id="GAIX01012711">
    <property type="protein sequence ID" value="JAA79849.1"/>
    <property type="molecule type" value="Transcribed_RNA"/>
</dbReference>